<dbReference type="GO" id="GO:0045197">
    <property type="term" value="P:establishment or maintenance of epithelial cell apical/basal polarity"/>
    <property type="evidence" value="ECO:0007669"/>
    <property type="project" value="TreeGrafter"/>
</dbReference>
<dbReference type="Gene3D" id="2.10.25.10">
    <property type="entry name" value="Laminin"/>
    <property type="match status" value="2"/>
</dbReference>
<dbReference type="PROSITE" id="PS00022">
    <property type="entry name" value="EGF_1"/>
    <property type="match status" value="1"/>
</dbReference>
<dbReference type="SMART" id="SM00181">
    <property type="entry name" value="EGF"/>
    <property type="match status" value="3"/>
</dbReference>
<dbReference type="AlphaFoldDB" id="A0A0C2MRH4"/>
<evidence type="ECO:0000256" key="5">
    <source>
        <dbReference type="PROSITE-ProRule" id="PRU00076"/>
    </source>
</evidence>
<feature type="signal peptide" evidence="7">
    <location>
        <begin position="1"/>
        <end position="15"/>
    </location>
</feature>
<organism evidence="9 10">
    <name type="scientific">Thelohanellus kitauei</name>
    <name type="common">Myxosporean</name>
    <dbReference type="NCBI Taxonomy" id="669202"/>
    <lineage>
        <taxon>Eukaryota</taxon>
        <taxon>Metazoa</taxon>
        <taxon>Cnidaria</taxon>
        <taxon>Myxozoa</taxon>
        <taxon>Myxosporea</taxon>
        <taxon>Bivalvulida</taxon>
        <taxon>Platysporina</taxon>
        <taxon>Myxobolidae</taxon>
        <taxon>Thelohanellus</taxon>
    </lineage>
</organism>
<feature type="domain" description="EGF-like" evidence="8">
    <location>
        <begin position="175"/>
        <end position="212"/>
    </location>
</feature>
<evidence type="ECO:0000256" key="6">
    <source>
        <dbReference type="SAM" id="Phobius"/>
    </source>
</evidence>
<reference evidence="9 10" key="1">
    <citation type="journal article" date="2014" name="Genome Biol. Evol.">
        <title>The genome of the myxosporean Thelohanellus kitauei shows adaptations to nutrient acquisition within its fish host.</title>
        <authorList>
            <person name="Yang Y."/>
            <person name="Xiong J."/>
            <person name="Zhou Z."/>
            <person name="Huo F."/>
            <person name="Miao W."/>
            <person name="Ran C."/>
            <person name="Liu Y."/>
            <person name="Zhang J."/>
            <person name="Feng J."/>
            <person name="Wang M."/>
            <person name="Wang M."/>
            <person name="Wang L."/>
            <person name="Yao B."/>
        </authorList>
    </citation>
    <scope>NUCLEOTIDE SEQUENCE [LARGE SCALE GENOMIC DNA]</scope>
    <source>
        <strain evidence="9">Wuqing</strain>
    </source>
</reference>
<evidence type="ECO:0000256" key="7">
    <source>
        <dbReference type="SAM" id="SignalP"/>
    </source>
</evidence>
<dbReference type="InterPro" id="IPR000742">
    <property type="entry name" value="EGF"/>
</dbReference>
<accession>A0A0C2MRH4</accession>
<keyword evidence="3" id="KW-0677">Repeat</keyword>
<evidence type="ECO:0000259" key="8">
    <source>
        <dbReference type="PROSITE" id="PS50026"/>
    </source>
</evidence>
<dbReference type="GO" id="GO:0032991">
    <property type="term" value="C:protein-containing complex"/>
    <property type="evidence" value="ECO:0007669"/>
    <property type="project" value="TreeGrafter"/>
</dbReference>
<dbReference type="GO" id="GO:0007157">
    <property type="term" value="P:heterophilic cell-cell adhesion via plasma membrane cell adhesion molecules"/>
    <property type="evidence" value="ECO:0007669"/>
    <property type="project" value="TreeGrafter"/>
</dbReference>
<evidence type="ECO:0000313" key="9">
    <source>
        <dbReference type="EMBL" id="KII64352.1"/>
    </source>
</evidence>
<keyword evidence="6" id="KW-1133">Transmembrane helix</keyword>
<keyword evidence="4 5" id="KW-1015">Disulfide bond</keyword>
<dbReference type="SUPFAM" id="SSF57196">
    <property type="entry name" value="EGF/Laminin"/>
    <property type="match status" value="1"/>
</dbReference>
<keyword evidence="6" id="KW-0812">Transmembrane</keyword>
<dbReference type="EMBL" id="JWZT01004325">
    <property type="protein sequence ID" value="KII64352.1"/>
    <property type="molecule type" value="Genomic_DNA"/>
</dbReference>
<feature type="disulfide bond" evidence="5">
    <location>
        <begin position="202"/>
        <end position="211"/>
    </location>
</feature>
<evidence type="ECO:0000313" key="10">
    <source>
        <dbReference type="Proteomes" id="UP000031668"/>
    </source>
</evidence>
<dbReference type="PANTHER" id="PTHR24049:SF22">
    <property type="entry name" value="DROSOPHILA CRUMBS HOMOLOG"/>
    <property type="match status" value="1"/>
</dbReference>
<comment type="caution">
    <text evidence="9">The sequence shown here is derived from an EMBL/GenBank/DDBJ whole genome shotgun (WGS) entry which is preliminary data.</text>
</comment>
<evidence type="ECO:0000256" key="4">
    <source>
        <dbReference type="ARBA" id="ARBA00023157"/>
    </source>
</evidence>
<dbReference type="OrthoDB" id="283575at2759"/>
<keyword evidence="6" id="KW-0472">Membrane</keyword>
<gene>
    <name evidence="9" type="ORF">RF11_03921</name>
</gene>
<name>A0A0C2MRH4_THEKT</name>
<keyword evidence="1 5" id="KW-0245">EGF-like domain</keyword>
<comment type="caution">
    <text evidence="5">Lacks conserved residue(s) required for the propagation of feature annotation.</text>
</comment>
<evidence type="ECO:0000256" key="3">
    <source>
        <dbReference type="ARBA" id="ARBA00022737"/>
    </source>
</evidence>
<evidence type="ECO:0000256" key="1">
    <source>
        <dbReference type="ARBA" id="ARBA00022536"/>
    </source>
</evidence>
<protein>
    <recommendedName>
        <fullName evidence="8">EGF-like domain-containing protein</fullName>
    </recommendedName>
</protein>
<dbReference type="PANTHER" id="PTHR24049">
    <property type="entry name" value="CRUMBS FAMILY MEMBER"/>
    <property type="match status" value="1"/>
</dbReference>
<proteinExistence type="predicted"/>
<evidence type="ECO:0000256" key="2">
    <source>
        <dbReference type="ARBA" id="ARBA00022729"/>
    </source>
</evidence>
<dbReference type="GO" id="GO:0005886">
    <property type="term" value="C:plasma membrane"/>
    <property type="evidence" value="ECO:0007669"/>
    <property type="project" value="TreeGrafter"/>
</dbReference>
<keyword evidence="2 7" id="KW-0732">Signal</keyword>
<sequence>MIFAILSITFLFADCQTDQKKFVLFSILDWKCIEEESKTNPCGSETRYFYLHYESLDSNKIKDEVFKITLADQKLKEGSKTYYIELVDFFTSEYSNPCDKNPCKKGTCVSKNMKNSSMFNDHKNSPLTFECSCEDKYFGNHCSHKSYCLNCKSGQCLGAGLCQSCVPGWEGPDCQTVSCNKLKMCMNDGKCYVKDNRRFCACSSFWGGKYCQIELRIAKKVAKATGSLVVLAVLILFIMAVIFQDTVSYYFAYFTNPSFREFVRYHHDELDWKCTGKESKNTECSSENLYFYLHYRTGEKLTKTEIFKILFTNNEISKESQLHFSAILDFKDGASDIVANLVFPSNIVIPDLIMMFLFEKSNLTEDNNLARMTLLLQALAQIYHDYACPLSSWTAAITSSNMKVETGVISVYNTSVLDKGVPNQRRIKPLLRSQKTTVGVRFEN</sequence>
<feature type="chain" id="PRO_5013220945" description="EGF-like domain-containing protein" evidence="7">
    <location>
        <begin position="16"/>
        <end position="444"/>
    </location>
</feature>
<feature type="transmembrane region" description="Helical" evidence="6">
    <location>
        <begin position="228"/>
        <end position="252"/>
    </location>
</feature>
<dbReference type="Proteomes" id="UP000031668">
    <property type="component" value="Unassembled WGS sequence"/>
</dbReference>
<dbReference type="PROSITE" id="PS50026">
    <property type="entry name" value="EGF_3"/>
    <property type="match status" value="1"/>
</dbReference>
<dbReference type="InterPro" id="IPR051022">
    <property type="entry name" value="Notch_Cell-Fate_Det"/>
</dbReference>
<keyword evidence="10" id="KW-1185">Reference proteome</keyword>